<feature type="region of interest" description="Disordered" evidence="1">
    <location>
        <begin position="130"/>
        <end position="150"/>
    </location>
</feature>
<feature type="compositionally biased region" description="Polar residues" evidence="1">
    <location>
        <begin position="196"/>
        <end position="211"/>
    </location>
</feature>
<feature type="compositionally biased region" description="Low complexity" evidence="1">
    <location>
        <begin position="134"/>
        <end position="145"/>
    </location>
</feature>
<dbReference type="Pfam" id="PF26638">
    <property type="entry name" value="DUF8211"/>
    <property type="match status" value="1"/>
</dbReference>
<dbReference type="OrthoDB" id="10505305at2759"/>
<feature type="region of interest" description="Disordered" evidence="1">
    <location>
        <begin position="188"/>
        <end position="211"/>
    </location>
</feature>
<sequence length="211" mass="24257">MVLSQNRRACISHQRDLEKFENIKSYSSNSAVSNLSPTQLHANLIYQRWKFKEMKHIYSNRLGIIYTSRYINSKKKLKDRNGFQYILVGPPLSYSSGQLGSYLDSKQKKHFSEYKSQPLVLMLAQNIPDTEKASPYTTPRTSSPPGARPEILDYDTAEEDVPTQVMKRNNQDFFTKVKRTKTTHSLSLPYMRAAESSLTNSSTSYNKKTKP</sequence>
<organism evidence="3 4">
    <name type="scientific">Rhizophagus irregularis</name>
    <dbReference type="NCBI Taxonomy" id="588596"/>
    <lineage>
        <taxon>Eukaryota</taxon>
        <taxon>Fungi</taxon>
        <taxon>Fungi incertae sedis</taxon>
        <taxon>Mucoromycota</taxon>
        <taxon>Glomeromycotina</taxon>
        <taxon>Glomeromycetes</taxon>
        <taxon>Glomerales</taxon>
        <taxon>Glomeraceae</taxon>
        <taxon>Rhizophagus</taxon>
    </lineage>
</organism>
<dbReference type="Proteomes" id="UP000234323">
    <property type="component" value="Unassembled WGS sequence"/>
</dbReference>
<evidence type="ECO:0000259" key="2">
    <source>
        <dbReference type="Pfam" id="PF26638"/>
    </source>
</evidence>
<dbReference type="VEuPathDB" id="FungiDB:RhiirFUN_005862"/>
<name>A0A2I1HBS5_9GLOM</name>
<reference evidence="3 4" key="1">
    <citation type="submission" date="2015-10" db="EMBL/GenBank/DDBJ databases">
        <title>Genome analyses suggest a sexual origin of heterokaryosis in a supposedly ancient asexual fungus.</title>
        <authorList>
            <person name="Ropars J."/>
            <person name="Sedzielewska K."/>
            <person name="Noel J."/>
            <person name="Charron P."/>
            <person name="Farinelli L."/>
            <person name="Marton T."/>
            <person name="Kruger M."/>
            <person name="Pelin A."/>
            <person name="Brachmann A."/>
            <person name="Corradi N."/>
        </authorList>
    </citation>
    <scope>NUCLEOTIDE SEQUENCE [LARGE SCALE GENOMIC DNA]</scope>
    <source>
        <strain evidence="3 4">A4</strain>
    </source>
</reference>
<protein>
    <recommendedName>
        <fullName evidence="2">DUF8211 domain-containing protein</fullName>
    </recommendedName>
</protein>
<dbReference type="EMBL" id="LLXI01002127">
    <property type="protein sequence ID" value="PKY56280.1"/>
    <property type="molecule type" value="Genomic_DNA"/>
</dbReference>
<feature type="domain" description="DUF8211" evidence="2">
    <location>
        <begin position="41"/>
        <end position="84"/>
    </location>
</feature>
<dbReference type="AlphaFoldDB" id="A0A2I1HBS5"/>
<evidence type="ECO:0000313" key="4">
    <source>
        <dbReference type="Proteomes" id="UP000234323"/>
    </source>
</evidence>
<keyword evidence="4" id="KW-1185">Reference proteome</keyword>
<accession>A0A2I1HBS5</accession>
<evidence type="ECO:0000313" key="3">
    <source>
        <dbReference type="EMBL" id="PKY56280.1"/>
    </source>
</evidence>
<proteinExistence type="predicted"/>
<dbReference type="VEuPathDB" id="FungiDB:RhiirA1_467516"/>
<dbReference type="InterPro" id="IPR058524">
    <property type="entry name" value="DUF8211"/>
</dbReference>
<evidence type="ECO:0000256" key="1">
    <source>
        <dbReference type="SAM" id="MobiDB-lite"/>
    </source>
</evidence>
<gene>
    <name evidence="3" type="ORF">RhiirA4_476464</name>
</gene>
<comment type="caution">
    <text evidence="3">The sequence shown here is derived from an EMBL/GenBank/DDBJ whole genome shotgun (WGS) entry which is preliminary data.</text>
</comment>
<dbReference type="VEuPathDB" id="FungiDB:RhiirFUN_000244"/>